<dbReference type="Proteomes" id="UP001139319">
    <property type="component" value="Unassembled WGS sequence"/>
</dbReference>
<dbReference type="InterPro" id="IPR050266">
    <property type="entry name" value="AB_hydrolase_sf"/>
</dbReference>
<dbReference type="SUPFAM" id="SSF53474">
    <property type="entry name" value="alpha/beta-Hydrolases"/>
    <property type="match status" value="1"/>
</dbReference>
<dbReference type="GO" id="GO:0016020">
    <property type="term" value="C:membrane"/>
    <property type="evidence" value="ECO:0007669"/>
    <property type="project" value="TreeGrafter"/>
</dbReference>
<dbReference type="EMBL" id="JAMFTH010000001">
    <property type="protein sequence ID" value="MCP8898876.1"/>
    <property type="molecule type" value="Genomic_DNA"/>
</dbReference>
<evidence type="ECO:0000259" key="3">
    <source>
        <dbReference type="Pfam" id="PF00561"/>
    </source>
</evidence>
<dbReference type="InterPro" id="IPR029058">
    <property type="entry name" value="AB_hydrolase_fold"/>
</dbReference>
<evidence type="ECO:0000256" key="1">
    <source>
        <dbReference type="ARBA" id="ARBA00008645"/>
    </source>
</evidence>
<accession>A0A9X2HYM1</accession>
<keyword evidence="5" id="KW-1185">Reference proteome</keyword>
<comment type="similarity">
    <text evidence="1">Belongs to the AB hydrolase superfamily.</text>
</comment>
<evidence type="ECO:0000313" key="4">
    <source>
        <dbReference type="EMBL" id="MCP8898876.1"/>
    </source>
</evidence>
<sequence length="283" mass="31105">MSRARERQFEIDSLRFAAQQWGDESGQPVLALHGWLDNSASFAPLAPQLRGLNIIALDMAGHGQSCHRPGSAPYNIWEDVAEVLAIADRLGWDKFSIIGHSRGAIVAALTAAAFAERIDKMALIEGIFPEPVAAEKAPQQLAESIRKTRELAAKPLRLFPSVEAAIKARINGMFPLSEQSARLLTERGITAVEGGFQWSTDQRLLAPSSYKMTREQIHAFVAAISSPCRVILGDKGMSQSFPGYDQAVKSYKNLELCQLPGGHHLHMEQQSDQVAELINEFFT</sequence>
<reference evidence="4" key="1">
    <citation type="submission" date="2022-05" db="EMBL/GenBank/DDBJ databases">
        <authorList>
            <person name="Sun H.-N."/>
        </authorList>
    </citation>
    <scope>NUCLEOTIDE SEQUENCE</scope>
    <source>
        <strain evidence="4">HB14</strain>
    </source>
</reference>
<feature type="domain" description="AB hydrolase-1" evidence="3">
    <location>
        <begin position="28"/>
        <end position="142"/>
    </location>
</feature>
<dbReference type="RefSeq" id="WP_253967143.1">
    <property type="nucleotide sequence ID" value="NZ_JAMFTH010000001.1"/>
</dbReference>
<evidence type="ECO:0000313" key="5">
    <source>
        <dbReference type="Proteomes" id="UP001139319"/>
    </source>
</evidence>
<dbReference type="AlphaFoldDB" id="A0A9X2HYM1"/>
<protein>
    <submittedName>
        <fullName evidence="4">Alpha/beta hydrolase</fullName>
    </submittedName>
</protein>
<reference evidence="4" key="2">
    <citation type="submission" date="2023-01" db="EMBL/GenBank/DDBJ databases">
        <title>Gilvimarinus xylanilyticus HB14 isolated from Caulerpa lentillifera aquaculture base in Hainan, China.</title>
        <authorList>
            <person name="Zhang Y.-J."/>
        </authorList>
    </citation>
    <scope>NUCLEOTIDE SEQUENCE</scope>
    <source>
        <strain evidence="4">HB14</strain>
    </source>
</reference>
<dbReference type="PANTHER" id="PTHR43798:SF14">
    <property type="entry name" value="SERINE HYDROLASE-LIKE PROTEIN DDB_G0286239"/>
    <property type="match status" value="1"/>
</dbReference>
<gene>
    <name evidence="4" type="ORF">M6D89_06130</name>
</gene>
<dbReference type="PANTHER" id="PTHR43798">
    <property type="entry name" value="MONOACYLGLYCEROL LIPASE"/>
    <property type="match status" value="1"/>
</dbReference>
<dbReference type="PRINTS" id="PR00111">
    <property type="entry name" value="ABHYDROLASE"/>
</dbReference>
<dbReference type="Gene3D" id="3.40.50.1820">
    <property type="entry name" value="alpha/beta hydrolase"/>
    <property type="match status" value="1"/>
</dbReference>
<keyword evidence="2 4" id="KW-0378">Hydrolase</keyword>
<evidence type="ECO:0000256" key="2">
    <source>
        <dbReference type="ARBA" id="ARBA00022801"/>
    </source>
</evidence>
<dbReference type="InterPro" id="IPR000073">
    <property type="entry name" value="AB_hydrolase_1"/>
</dbReference>
<proteinExistence type="inferred from homology"/>
<organism evidence="4 5">
    <name type="scientific">Gilvimarinus xylanilyticus</name>
    <dbReference type="NCBI Taxonomy" id="2944139"/>
    <lineage>
        <taxon>Bacteria</taxon>
        <taxon>Pseudomonadati</taxon>
        <taxon>Pseudomonadota</taxon>
        <taxon>Gammaproteobacteria</taxon>
        <taxon>Cellvibrionales</taxon>
        <taxon>Cellvibrionaceae</taxon>
        <taxon>Gilvimarinus</taxon>
    </lineage>
</organism>
<dbReference type="Pfam" id="PF00561">
    <property type="entry name" value="Abhydrolase_1"/>
    <property type="match status" value="1"/>
</dbReference>
<dbReference type="GO" id="GO:0016787">
    <property type="term" value="F:hydrolase activity"/>
    <property type="evidence" value="ECO:0007669"/>
    <property type="project" value="UniProtKB-KW"/>
</dbReference>
<comment type="caution">
    <text evidence="4">The sequence shown here is derived from an EMBL/GenBank/DDBJ whole genome shotgun (WGS) entry which is preliminary data.</text>
</comment>
<name>A0A9X2HYM1_9GAMM</name>